<protein>
    <submittedName>
        <fullName evidence="2">CoA-binding protein</fullName>
    </submittedName>
</protein>
<dbReference type="OrthoDB" id="9804695at2"/>
<dbReference type="PANTHER" id="PTHR33303">
    <property type="entry name" value="CYTOPLASMIC PROTEIN-RELATED"/>
    <property type="match status" value="1"/>
</dbReference>
<dbReference type="Gene3D" id="3.40.50.720">
    <property type="entry name" value="NAD(P)-binding Rossmann-like Domain"/>
    <property type="match status" value="1"/>
</dbReference>
<name>A0A418Q2T1_9SPHN</name>
<reference evidence="2 3" key="1">
    <citation type="submission" date="2018-09" db="EMBL/GenBank/DDBJ databases">
        <title>Sphingomonas sp. DAC4.</title>
        <authorList>
            <person name="Seo T."/>
        </authorList>
    </citation>
    <scope>NUCLEOTIDE SEQUENCE [LARGE SCALE GENOMIC DNA]</scope>
    <source>
        <strain evidence="2 3">DAC4</strain>
    </source>
</reference>
<sequence length="145" mass="16001">MPLTRPEDIADLLQNSRTIAIVGASDNPSRPSFGVMKFLQDQGYRVIPVNPRITGEHVHGEYVWRDLSQIGEPIDIVDIFRKSEEAGDIVDQAIAVGAKAVWMQLGVMDEAAAKRAEDAGLKVVMDHCPKIEFARLGLRPVERPA</sequence>
<gene>
    <name evidence="2" type="ORF">D3M59_04080</name>
</gene>
<dbReference type="RefSeq" id="WP_119531821.1">
    <property type="nucleotide sequence ID" value="NZ_QXTF01000001.1"/>
</dbReference>
<dbReference type="Pfam" id="PF13380">
    <property type="entry name" value="CoA_binding_2"/>
    <property type="match status" value="1"/>
</dbReference>
<dbReference type="AlphaFoldDB" id="A0A418Q2T1"/>
<comment type="caution">
    <text evidence="2">The sequence shown here is derived from an EMBL/GenBank/DDBJ whole genome shotgun (WGS) entry which is preliminary data.</text>
</comment>
<organism evidence="2 3">
    <name type="scientific">Sphingomonas edaphi</name>
    <dbReference type="NCBI Taxonomy" id="2315689"/>
    <lineage>
        <taxon>Bacteria</taxon>
        <taxon>Pseudomonadati</taxon>
        <taxon>Pseudomonadota</taxon>
        <taxon>Alphaproteobacteria</taxon>
        <taxon>Sphingomonadales</taxon>
        <taxon>Sphingomonadaceae</taxon>
        <taxon>Sphingomonas</taxon>
    </lineage>
</organism>
<dbReference type="InterPro" id="IPR003781">
    <property type="entry name" value="CoA-bd"/>
</dbReference>
<dbReference type="SUPFAM" id="SSF51735">
    <property type="entry name" value="NAD(P)-binding Rossmann-fold domains"/>
    <property type="match status" value="1"/>
</dbReference>
<proteinExistence type="predicted"/>
<feature type="domain" description="CoA-binding" evidence="1">
    <location>
        <begin position="13"/>
        <end position="107"/>
    </location>
</feature>
<dbReference type="Proteomes" id="UP000285023">
    <property type="component" value="Unassembled WGS sequence"/>
</dbReference>
<accession>A0A418Q2T1</accession>
<evidence type="ECO:0000313" key="3">
    <source>
        <dbReference type="Proteomes" id="UP000285023"/>
    </source>
</evidence>
<dbReference type="PANTHER" id="PTHR33303:SF2">
    <property type="entry name" value="COA-BINDING DOMAIN-CONTAINING PROTEIN"/>
    <property type="match status" value="1"/>
</dbReference>
<dbReference type="EMBL" id="QXTF01000001">
    <property type="protein sequence ID" value="RIX32157.1"/>
    <property type="molecule type" value="Genomic_DNA"/>
</dbReference>
<dbReference type="SMART" id="SM00881">
    <property type="entry name" value="CoA_binding"/>
    <property type="match status" value="1"/>
</dbReference>
<dbReference type="InterPro" id="IPR036291">
    <property type="entry name" value="NAD(P)-bd_dom_sf"/>
</dbReference>
<keyword evidence="3" id="KW-1185">Reference proteome</keyword>
<evidence type="ECO:0000259" key="1">
    <source>
        <dbReference type="SMART" id="SM00881"/>
    </source>
</evidence>
<evidence type="ECO:0000313" key="2">
    <source>
        <dbReference type="EMBL" id="RIX32157.1"/>
    </source>
</evidence>